<gene>
    <name evidence="7" type="ORF">NBM05_10415</name>
</gene>
<proteinExistence type="inferred from homology"/>
<name>A0A9X2HLD9_9MICC</name>
<reference evidence="7" key="1">
    <citation type="submission" date="2022-06" db="EMBL/GenBank/DDBJ databases">
        <title>Rothia sp. isolated from sandalwood seedling.</title>
        <authorList>
            <person name="Tuikhar N."/>
            <person name="Kirdat K."/>
            <person name="Thorat V."/>
            <person name="Swetha P."/>
            <person name="Padma S."/>
            <person name="Sundararaj R."/>
            <person name="Yadav A."/>
        </authorList>
    </citation>
    <scope>NUCLEOTIDE SEQUENCE</scope>
    <source>
        <strain evidence="7">AR01</strain>
    </source>
</reference>
<evidence type="ECO:0000256" key="2">
    <source>
        <dbReference type="ARBA" id="ARBA00023002"/>
    </source>
</evidence>
<evidence type="ECO:0000313" key="7">
    <source>
        <dbReference type="EMBL" id="MCP3426403.1"/>
    </source>
</evidence>
<evidence type="ECO:0000259" key="5">
    <source>
        <dbReference type="Pfam" id="PF01408"/>
    </source>
</evidence>
<dbReference type="GO" id="GO:0016491">
    <property type="term" value="F:oxidoreductase activity"/>
    <property type="evidence" value="ECO:0007669"/>
    <property type="project" value="UniProtKB-KW"/>
</dbReference>
<feature type="region of interest" description="Disordered" evidence="4">
    <location>
        <begin position="1"/>
        <end position="20"/>
    </location>
</feature>
<dbReference type="Proteomes" id="UP001139502">
    <property type="component" value="Unassembled WGS sequence"/>
</dbReference>
<dbReference type="SUPFAM" id="SSF55347">
    <property type="entry name" value="Glyceraldehyde-3-phosphate dehydrogenase-like, C-terminal domain"/>
    <property type="match status" value="1"/>
</dbReference>
<feature type="domain" description="Gfo/Idh/MocA-like oxidoreductase N-terminal" evidence="5">
    <location>
        <begin position="32"/>
        <end position="89"/>
    </location>
</feature>
<keyword evidence="3" id="KW-0520">NAD</keyword>
<comment type="caution">
    <text evidence="7">The sequence shown here is derived from an EMBL/GenBank/DDBJ whole genome shotgun (WGS) entry which is preliminary data.</text>
</comment>
<dbReference type="PANTHER" id="PTHR42840:SF3">
    <property type="entry name" value="BINDING ROSSMANN FOLD OXIDOREDUCTASE, PUTATIVE (AFU_ORTHOLOGUE AFUA_2G10240)-RELATED"/>
    <property type="match status" value="1"/>
</dbReference>
<feature type="compositionally biased region" description="Low complexity" evidence="4">
    <location>
        <begin position="1"/>
        <end position="13"/>
    </location>
</feature>
<comment type="similarity">
    <text evidence="1">Belongs to the Gfo/Idh/MocA family.</text>
</comment>
<evidence type="ECO:0000259" key="6">
    <source>
        <dbReference type="Pfam" id="PF22725"/>
    </source>
</evidence>
<feature type="non-terminal residue" evidence="7">
    <location>
        <position position="1"/>
    </location>
</feature>
<organism evidence="7 8">
    <name type="scientific">Rothia santali</name>
    <dbReference type="NCBI Taxonomy" id="2949643"/>
    <lineage>
        <taxon>Bacteria</taxon>
        <taxon>Bacillati</taxon>
        <taxon>Actinomycetota</taxon>
        <taxon>Actinomycetes</taxon>
        <taxon>Micrococcales</taxon>
        <taxon>Micrococcaceae</taxon>
        <taxon>Rothia</taxon>
    </lineage>
</organism>
<dbReference type="Pfam" id="PF22725">
    <property type="entry name" value="GFO_IDH_MocA_C3"/>
    <property type="match status" value="1"/>
</dbReference>
<accession>A0A9X2HLD9</accession>
<dbReference type="InterPro" id="IPR036291">
    <property type="entry name" value="NAD(P)-bd_dom_sf"/>
</dbReference>
<dbReference type="InterPro" id="IPR000683">
    <property type="entry name" value="Gfo/Idh/MocA-like_OxRdtase_N"/>
</dbReference>
<evidence type="ECO:0000256" key="4">
    <source>
        <dbReference type="SAM" id="MobiDB-lite"/>
    </source>
</evidence>
<protein>
    <submittedName>
        <fullName evidence="7">Gfo/Idh/MocA family oxidoreductase</fullName>
    </submittedName>
</protein>
<dbReference type="InterPro" id="IPR055170">
    <property type="entry name" value="GFO_IDH_MocA-like_dom"/>
</dbReference>
<keyword evidence="2" id="KW-0560">Oxidoreductase</keyword>
<dbReference type="Gene3D" id="3.40.50.720">
    <property type="entry name" value="NAD(P)-binding Rossmann-like Domain"/>
    <property type="match status" value="1"/>
</dbReference>
<dbReference type="GO" id="GO:0000166">
    <property type="term" value="F:nucleotide binding"/>
    <property type="evidence" value="ECO:0007669"/>
    <property type="project" value="InterPro"/>
</dbReference>
<sequence>EEVAAASAPAAEDAPGRARVSRRLADGRHLEGLDGLVIATSTASHPGLVREAVAAGVPLLVEKPLALELEEQDALVAELEASPVPIMMAYHRRYDPAYRDLRERVRTGEMGRIRLVHAVSHDHHHVTADYIGPSGGIWRDLVIHDLDTVPWLLGEEVEAVYATGTAIDEPAYAEHGDLDTATAILSFRSGAQAVISAARNIAAGHDVRTEVYGSDGAYATGLDGLTPVVSTEPGTQPPAQTHEEFTDRFARAFRAEADHFVSMLRGEAESLTPPAQCAGALRLALAAEESVRTGAPVRG</sequence>
<dbReference type="AlphaFoldDB" id="A0A9X2HLD9"/>
<dbReference type="Gene3D" id="3.30.360.10">
    <property type="entry name" value="Dihydrodipicolinate Reductase, domain 2"/>
    <property type="match status" value="1"/>
</dbReference>
<keyword evidence="8" id="KW-1185">Reference proteome</keyword>
<feature type="domain" description="GFO/IDH/MocA-like oxidoreductase" evidence="6">
    <location>
        <begin position="98"/>
        <end position="218"/>
    </location>
</feature>
<evidence type="ECO:0000313" key="8">
    <source>
        <dbReference type="Proteomes" id="UP001139502"/>
    </source>
</evidence>
<dbReference type="Pfam" id="PF01408">
    <property type="entry name" value="GFO_IDH_MocA"/>
    <property type="match status" value="1"/>
</dbReference>
<dbReference type="EMBL" id="JANAFB010000024">
    <property type="protein sequence ID" value="MCP3426403.1"/>
    <property type="molecule type" value="Genomic_DNA"/>
</dbReference>
<evidence type="ECO:0000256" key="3">
    <source>
        <dbReference type="ARBA" id="ARBA00023027"/>
    </source>
</evidence>
<dbReference type="RefSeq" id="WP_254167038.1">
    <property type="nucleotide sequence ID" value="NZ_JANAFB010000024.1"/>
</dbReference>
<dbReference type="PANTHER" id="PTHR42840">
    <property type="entry name" value="NAD(P)-BINDING ROSSMANN-FOLD SUPERFAMILY PROTEIN-RELATED"/>
    <property type="match status" value="1"/>
</dbReference>
<evidence type="ECO:0000256" key="1">
    <source>
        <dbReference type="ARBA" id="ARBA00010928"/>
    </source>
</evidence>
<dbReference type="SUPFAM" id="SSF51735">
    <property type="entry name" value="NAD(P)-binding Rossmann-fold domains"/>
    <property type="match status" value="1"/>
</dbReference>